<proteinExistence type="predicted"/>
<name>G7YTH0_CLOSI</name>
<protein>
    <submittedName>
        <fullName evidence="1">Uncharacterized protein</fullName>
    </submittedName>
</protein>
<accession>G7YTH0</accession>
<organism evidence="1 2">
    <name type="scientific">Clonorchis sinensis</name>
    <name type="common">Chinese liver fluke</name>
    <dbReference type="NCBI Taxonomy" id="79923"/>
    <lineage>
        <taxon>Eukaryota</taxon>
        <taxon>Metazoa</taxon>
        <taxon>Spiralia</taxon>
        <taxon>Lophotrochozoa</taxon>
        <taxon>Platyhelminthes</taxon>
        <taxon>Trematoda</taxon>
        <taxon>Digenea</taxon>
        <taxon>Opisthorchiida</taxon>
        <taxon>Opisthorchiata</taxon>
        <taxon>Opisthorchiidae</taxon>
        <taxon>Clonorchis</taxon>
    </lineage>
</organism>
<dbReference type="Proteomes" id="UP000008909">
    <property type="component" value="Unassembled WGS sequence"/>
</dbReference>
<evidence type="ECO:0000313" key="2">
    <source>
        <dbReference type="Proteomes" id="UP000008909"/>
    </source>
</evidence>
<reference evidence="1" key="1">
    <citation type="journal article" date="2011" name="Genome Biol.">
        <title>The draft genome of the carcinogenic human liver fluke Clonorchis sinensis.</title>
        <authorList>
            <person name="Wang X."/>
            <person name="Chen W."/>
            <person name="Huang Y."/>
            <person name="Sun J."/>
            <person name="Men J."/>
            <person name="Liu H."/>
            <person name="Luo F."/>
            <person name="Guo L."/>
            <person name="Lv X."/>
            <person name="Deng C."/>
            <person name="Zhou C."/>
            <person name="Fan Y."/>
            <person name="Li X."/>
            <person name="Huang L."/>
            <person name="Hu Y."/>
            <person name="Liang C."/>
            <person name="Hu X."/>
            <person name="Xu J."/>
            <person name="Yu X."/>
        </authorList>
    </citation>
    <scope>NUCLEOTIDE SEQUENCE [LARGE SCALE GENOMIC DNA]</scope>
    <source>
        <strain evidence="1">Henan</strain>
    </source>
</reference>
<keyword evidence="2" id="KW-1185">Reference proteome</keyword>
<reference key="2">
    <citation type="submission" date="2011-10" db="EMBL/GenBank/DDBJ databases">
        <title>The genome and transcriptome sequence of Clonorchis sinensis provide insights into the carcinogenic liver fluke.</title>
        <authorList>
            <person name="Wang X."/>
            <person name="Huang Y."/>
            <person name="Chen W."/>
            <person name="Liu H."/>
            <person name="Guo L."/>
            <person name="Chen Y."/>
            <person name="Luo F."/>
            <person name="Zhou W."/>
            <person name="Sun J."/>
            <person name="Mao Q."/>
            <person name="Liang P."/>
            <person name="Zhou C."/>
            <person name="Tian Y."/>
            <person name="Men J."/>
            <person name="Lv X."/>
            <person name="Huang L."/>
            <person name="Zhou J."/>
            <person name="Hu Y."/>
            <person name="Li R."/>
            <person name="Zhang F."/>
            <person name="Lei H."/>
            <person name="Li X."/>
            <person name="Hu X."/>
            <person name="Liang C."/>
            <person name="Xu J."/>
            <person name="Wu Z."/>
            <person name="Yu X."/>
        </authorList>
    </citation>
    <scope>NUCLEOTIDE SEQUENCE</scope>
    <source>
        <strain>Henan</strain>
    </source>
</reference>
<sequence length="152" mass="17581">MSSSTTQLVVAFAPVADEFYAGNIVTLFGENLSSRLFCSVRELEHHIKQFERVSGSYYSLQTSKANSSGGKKFIKYQCHRKKFASCPNDGKRRRLFDRTKCEEYVCVCRLGNLFKLTRVNMNHDVVQWRNQMGDGYRRRNENENLTKGFSDV</sequence>
<evidence type="ECO:0000313" key="1">
    <source>
        <dbReference type="EMBL" id="GAA56250.1"/>
    </source>
</evidence>
<gene>
    <name evidence="1" type="ORF">CLF_110368</name>
</gene>
<dbReference type="AlphaFoldDB" id="G7YTH0"/>
<dbReference type="EMBL" id="DF144195">
    <property type="protein sequence ID" value="GAA56250.1"/>
    <property type="molecule type" value="Genomic_DNA"/>
</dbReference>